<protein>
    <submittedName>
        <fullName evidence="1">Uncharacterized protein</fullName>
    </submittedName>
</protein>
<proteinExistence type="predicted"/>
<organism evidence="1 2">
    <name type="scientific">Paenibacillus woosongensis</name>
    <dbReference type="NCBI Taxonomy" id="307580"/>
    <lineage>
        <taxon>Bacteria</taxon>
        <taxon>Bacillati</taxon>
        <taxon>Bacillota</taxon>
        <taxon>Bacilli</taxon>
        <taxon>Bacillales</taxon>
        <taxon>Paenibacillaceae</taxon>
        <taxon>Paenibacillus</taxon>
    </lineage>
</organism>
<dbReference type="AlphaFoldDB" id="A0A7X2Z3F7"/>
<comment type="caution">
    <text evidence="1">The sequence shown here is derived from an EMBL/GenBank/DDBJ whole genome shotgun (WGS) entry which is preliminary data.</text>
</comment>
<gene>
    <name evidence="1" type="ORF">GNP95_18190</name>
</gene>
<accession>A0A7X2Z3F7</accession>
<dbReference type="Proteomes" id="UP000447876">
    <property type="component" value="Unassembled WGS sequence"/>
</dbReference>
<reference evidence="1 2" key="1">
    <citation type="submission" date="2019-11" db="EMBL/GenBank/DDBJ databases">
        <title>Draft genome sequences of five Paenibacillus species of dairy origin.</title>
        <authorList>
            <person name="Olajide A.M."/>
            <person name="Chen S."/>
            <person name="Lapointe G."/>
        </authorList>
    </citation>
    <scope>NUCLEOTIDE SEQUENCE [LARGE SCALE GENOMIC DNA]</scope>
    <source>
        <strain evidence="1 2">12CR55</strain>
    </source>
</reference>
<name>A0A7X2Z3F7_9BACL</name>
<evidence type="ECO:0000313" key="1">
    <source>
        <dbReference type="EMBL" id="MUG46907.1"/>
    </source>
</evidence>
<dbReference type="EMBL" id="WNZW01000008">
    <property type="protein sequence ID" value="MUG46907.1"/>
    <property type="molecule type" value="Genomic_DNA"/>
</dbReference>
<evidence type="ECO:0000313" key="2">
    <source>
        <dbReference type="Proteomes" id="UP000447876"/>
    </source>
</evidence>
<dbReference type="RefSeq" id="WP_155612279.1">
    <property type="nucleotide sequence ID" value="NZ_WNZW01000008.1"/>
</dbReference>
<dbReference type="OrthoDB" id="2889099at2"/>
<sequence>MSEQINEQELVQYIAERTGAKPEAIRAVLKHEEAFINNAHKGAKGDVDIDGDELVDYVLSRPDVKLDELTVETILELEMDYLMDKGLAGYVD</sequence>